<gene>
    <name evidence="1" type="ORF">LSH36_155g04060</name>
</gene>
<accession>A0AAD9JU91</accession>
<dbReference type="AlphaFoldDB" id="A0AAD9JU91"/>
<dbReference type="EMBL" id="JAODUP010000155">
    <property type="protein sequence ID" value="KAK2159286.1"/>
    <property type="molecule type" value="Genomic_DNA"/>
</dbReference>
<protein>
    <submittedName>
        <fullName evidence="1">Uncharacterized protein</fullName>
    </submittedName>
</protein>
<evidence type="ECO:0000313" key="1">
    <source>
        <dbReference type="EMBL" id="KAK2159286.1"/>
    </source>
</evidence>
<reference evidence="1" key="1">
    <citation type="journal article" date="2023" name="Mol. Biol. Evol.">
        <title>Third-Generation Sequencing Reveals the Adaptive Role of the Epigenome in Three Deep-Sea Polychaetes.</title>
        <authorList>
            <person name="Perez M."/>
            <person name="Aroh O."/>
            <person name="Sun Y."/>
            <person name="Lan Y."/>
            <person name="Juniper S.K."/>
            <person name="Young C.R."/>
            <person name="Angers B."/>
            <person name="Qian P.Y."/>
        </authorList>
    </citation>
    <scope>NUCLEOTIDE SEQUENCE</scope>
    <source>
        <strain evidence="1">P08H-3</strain>
    </source>
</reference>
<name>A0AAD9JU91_9ANNE</name>
<dbReference type="Proteomes" id="UP001208570">
    <property type="component" value="Unassembled WGS sequence"/>
</dbReference>
<comment type="caution">
    <text evidence="1">The sequence shown here is derived from an EMBL/GenBank/DDBJ whole genome shotgun (WGS) entry which is preliminary data.</text>
</comment>
<keyword evidence="2" id="KW-1185">Reference proteome</keyword>
<organism evidence="1 2">
    <name type="scientific">Paralvinella palmiformis</name>
    <dbReference type="NCBI Taxonomy" id="53620"/>
    <lineage>
        <taxon>Eukaryota</taxon>
        <taxon>Metazoa</taxon>
        <taxon>Spiralia</taxon>
        <taxon>Lophotrochozoa</taxon>
        <taxon>Annelida</taxon>
        <taxon>Polychaeta</taxon>
        <taxon>Sedentaria</taxon>
        <taxon>Canalipalpata</taxon>
        <taxon>Terebellida</taxon>
        <taxon>Terebelliformia</taxon>
        <taxon>Alvinellidae</taxon>
        <taxon>Paralvinella</taxon>
    </lineage>
</organism>
<sequence>MVDVYDHPVLYLYSSGQKTLLSAYHTSKKDPCKFRVVMHTVGTTPPAYIRSVRLFIGTHPINLNKTTRNYKITSKAIMERGVGFYSEFNEISLPYTVLYIIS</sequence>
<evidence type="ECO:0000313" key="2">
    <source>
        <dbReference type="Proteomes" id="UP001208570"/>
    </source>
</evidence>
<proteinExistence type="predicted"/>